<dbReference type="STRING" id="1853130.PMA3_17645"/>
<dbReference type="CDD" id="cd02968">
    <property type="entry name" value="SCO"/>
    <property type="match status" value="1"/>
</dbReference>
<keyword evidence="9" id="KW-1185">Reference proteome</keyword>
<feature type="binding site" evidence="3">
    <location>
        <position position="87"/>
    </location>
    <ligand>
        <name>Cu cation</name>
        <dbReference type="ChEBI" id="CHEBI:23378"/>
    </ligand>
</feature>
<dbReference type="PROSITE" id="PS51352">
    <property type="entry name" value="THIOREDOXIN_2"/>
    <property type="match status" value="1"/>
</dbReference>
<feature type="chain" id="PRO_5008250000" evidence="6">
    <location>
        <begin position="25"/>
        <end position="218"/>
    </location>
</feature>
<protein>
    <submittedName>
        <fullName evidence="8">Electron transporter SenC</fullName>
    </submittedName>
</protein>
<dbReference type="KEGG" id="psil:PMA3_17645"/>
<keyword evidence="3" id="KW-0479">Metal-binding</keyword>
<dbReference type="PANTHER" id="PTHR12151">
    <property type="entry name" value="ELECTRON TRANSPORT PROTIN SCO1/SENC FAMILY MEMBER"/>
    <property type="match status" value="1"/>
</dbReference>
<dbReference type="InterPro" id="IPR003782">
    <property type="entry name" value="SCO1/SenC"/>
</dbReference>
<dbReference type="InterPro" id="IPR013766">
    <property type="entry name" value="Thioredoxin_domain"/>
</dbReference>
<dbReference type="PANTHER" id="PTHR12151:SF25">
    <property type="entry name" value="LINALOOL DEHYDRATASE_ISOMERASE DOMAIN-CONTAINING PROTEIN"/>
    <property type="match status" value="1"/>
</dbReference>
<keyword evidence="4" id="KW-1015">Disulfide bond</keyword>
<dbReference type="Gene3D" id="3.40.30.10">
    <property type="entry name" value="Glutaredoxin"/>
    <property type="match status" value="1"/>
</dbReference>
<accession>A0A191YVF6</accession>
<comment type="similarity">
    <text evidence="1">Belongs to the SCO1/2 family.</text>
</comment>
<evidence type="ECO:0000313" key="9">
    <source>
        <dbReference type="Proteomes" id="UP000078354"/>
    </source>
</evidence>
<feature type="disulfide bond" description="Redox-active" evidence="4">
    <location>
        <begin position="83"/>
        <end position="87"/>
    </location>
</feature>
<feature type="domain" description="Thioredoxin" evidence="7">
    <location>
        <begin position="43"/>
        <end position="201"/>
    </location>
</feature>
<evidence type="ECO:0000256" key="4">
    <source>
        <dbReference type="PIRSR" id="PIRSR603782-2"/>
    </source>
</evidence>
<name>A0A191YVF6_9PSED</name>
<gene>
    <name evidence="8" type="ORF">PMA3_17645</name>
</gene>
<reference evidence="8 9" key="1">
    <citation type="journal article" date="2018" name="Syst. Appl. Microbiol.">
        <title>Pseudomonas silesiensis sp. nov. strain A3T isolated from a biological pesticide sewage treatment plant and analysis of the complete genome sequence.</title>
        <authorList>
            <person name="Kaminski M.A."/>
            <person name="Furmanczyk E.M."/>
            <person name="Sobczak A."/>
            <person name="Dziembowski A."/>
            <person name="Lipinski L."/>
        </authorList>
    </citation>
    <scope>NUCLEOTIDE SEQUENCE [LARGE SCALE GENOMIC DNA]</scope>
    <source>
        <strain evidence="8 9">A3</strain>
    </source>
</reference>
<dbReference type="InterPro" id="IPR036249">
    <property type="entry name" value="Thioredoxin-like_sf"/>
</dbReference>
<dbReference type="Proteomes" id="UP000078354">
    <property type="component" value="Chromosome"/>
</dbReference>
<feature type="signal peptide" evidence="6">
    <location>
        <begin position="1"/>
        <end position="24"/>
    </location>
</feature>
<dbReference type="RefSeq" id="WP_064678381.1">
    <property type="nucleotide sequence ID" value="NZ_CP014870.1"/>
</dbReference>
<feature type="region of interest" description="Disordered" evidence="5">
    <location>
        <begin position="199"/>
        <end position="218"/>
    </location>
</feature>
<dbReference type="GO" id="GO:0046872">
    <property type="term" value="F:metal ion binding"/>
    <property type="evidence" value="ECO:0007669"/>
    <property type="project" value="UniProtKB-KW"/>
</dbReference>
<evidence type="ECO:0000256" key="1">
    <source>
        <dbReference type="ARBA" id="ARBA00010996"/>
    </source>
</evidence>
<evidence type="ECO:0000256" key="3">
    <source>
        <dbReference type="PIRSR" id="PIRSR603782-1"/>
    </source>
</evidence>
<evidence type="ECO:0000256" key="5">
    <source>
        <dbReference type="SAM" id="MobiDB-lite"/>
    </source>
</evidence>
<feature type="binding site" evidence="3">
    <location>
        <position position="83"/>
    </location>
    <ligand>
        <name>Cu cation</name>
        <dbReference type="ChEBI" id="CHEBI:23378"/>
    </ligand>
</feature>
<evidence type="ECO:0000256" key="2">
    <source>
        <dbReference type="ARBA" id="ARBA00023008"/>
    </source>
</evidence>
<organism evidence="8 9">
    <name type="scientific">Pseudomonas silesiensis</name>
    <dbReference type="NCBI Taxonomy" id="1853130"/>
    <lineage>
        <taxon>Bacteria</taxon>
        <taxon>Pseudomonadati</taxon>
        <taxon>Pseudomonadota</taxon>
        <taxon>Gammaproteobacteria</taxon>
        <taxon>Pseudomonadales</taxon>
        <taxon>Pseudomonadaceae</taxon>
        <taxon>Pseudomonas</taxon>
    </lineage>
</organism>
<evidence type="ECO:0000313" key="8">
    <source>
        <dbReference type="EMBL" id="ANJ56872.1"/>
    </source>
</evidence>
<evidence type="ECO:0000256" key="6">
    <source>
        <dbReference type="SAM" id="SignalP"/>
    </source>
</evidence>
<dbReference type="SUPFAM" id="SSF52833">
    <property type="entry name" value="Thioredoxin-like"/>
    <property type="match status" value="1"/>
</dbReference>
<evidence type="ECO:0000259" key="7">
    <source>
        <dbReference type="PROSITE" id="PS51352"/>
    </source>
</evidence>
<keyword evidence="6" id="KW-0732">Signal</keyword>
<dbReference type="AlphaFoldDB" id="A0A191YVF6"/>
<dbReference type="EMBL" id="CP014870">
    <property type="protein sequence ID" value="ANJ56872.1"/>
    <property type="molecule type" value="Genomic_DNA"/>
</dbReference>
<sequence length="218" mass="23802">MNRFAHRGLLTFCLLAAGIAQVQAHSKDEHAGHEMPATSASSESAQVKFADVALVDQDGKSVRLEKDLVTDKIVVMSFIYTSCTTVCPVVSSIMGKVQKQLGARVGSEVQLVSISIDPQRDDAKRLNDYARAFQNGPGWSWLTGSVQSVNETLKGLGSFSGDFKSHQPLILVGDGNSHNWTRYYGFTDPAVLTREVEKLSGQRNGRNKHTAIAMEQHP</sequence>
<dbReference type="Pfam" id="PF02630">
    <property type="entry name" value="SCO1-SenC"/>
    <property type="match status" value="1"/>
</dbReference>
<proteinExistence type="inferred from homology"/>
<keyword evidence="2 3" id="KW-0186">Copper</keyword>
<dbReference type="OrthoDB" id="5567697at2"/>